<comment type="caution">
    <text evidence="1">The sequence shown here is derived from an EMBL/GenBank/DDBJ whole genome shotgun (WGS) entry which is preliminary data.</text>
</comment>
<evidence type="ECO:0000313" key="1">
    <source>
        <dbReference type="EMBL" id="MDQ0146806.1"/>
    </source>
</evidence>
<accession>A0AAJ1STY3</accession>
<sequence length="39" mass="4157">MIGVDVARVIRVATGRRWGRWSVGPPGLDEFVSGPDGCS</sequence>
<dbReference type="AlphaFoldDB" id="A0AAJ1STY3"/>
<proteinExistence type="predicted"/>
<protein>
    <submittedName>
        <fullName evidence="1">Uncharacterized protein</fullName>
    </submittedName>
</protein>
<dbReference type="Proteomes" id="UP001239267">
    <property type="component" value="Unassembled WGS sequence"/>
</dbReference>
<organism evidence="1 2">
    <name type="scientific">Pseudarthrobacter niigatensis</name>
    <dbReference type="NCBI Taxonomy" id="369935"/>
    <lineage>
        <taxon>Bacteria</taxon>
        <taxon>Bacillati</taxon>
        <taxon>Actinomycetota</taxon>
        <taxon>Actinomycetes</taxon>
        <taxon>Micrococcales</taxon>
        <taxon>Micrococcaceae</taxon>
        <taxon>Pseudarthrobacter</taxon>
    </lineage>
</organism>
<dbReference type="EMBL" id="JAUSTB010000008">
    <property type="protein sequence ID" value="MDQ0146806.1"/>
    <property type="molecule type" value="Genomic_DNA"/>
</dbReference>
<evidence type="ECO:0000313" key="2">
    <source>
        <dbReference type="Proteomes" id="UP001239267"/>
    </source>
</evidence>
<name>A0AAJ1STY3_9MICC</name>
<gene>
    <name evidence="1" type="ORF">J2T23_002708</name>
</gene>
<keyword evidence="2" id="KW-1185">Reference proteome</keyword>
<reference evidence="1 2" key="1">
    <citation type="submission" date="2023-07" db="EMBL/GenBank/DDBJ databases">
        <title>Sorghum-associated microbial communities from plants grown in Nebraska, USA.</title>
        <authorList>
            <person name="Schachtman D."/>
        </authorList>
    </citation>
    <scope>NUCLEOTIDE SEQUENCE [LARGE SCALE GENOMIC DNA]</scope>
    <source>
        <strain evidence="1 2">DS1001</strain>
    </source>
</reference>